<dbReference type="Pfam" id="PF13639">
    <property type="entry name" value="zf-RING_2"/>
    <property type="match status" value="1"/>
</dbReference>
<dbReference type="InterPro" id="IPR001841">
    <property type="entry name" value="Znf_RING"/>
</dbReference>
<evidence type="ECO:0000313" key="3">
    <source>
        <dbReference type="EMBL" id="KAH0464238.1"/>
    </source>
</evidence>
<dbReference type="PANTHER" id="PTHR45676:SF41">
    <property type="entry name" value="RING-H2 FINGER PROTEIN ATL66"/>
    <property type="match status" value="1"/>
</dbReference>
<reference evidence="3 4" key="1">
    <citation type="journal article" date="2021" name="Hortic Res">
        <title>Chromosome-scale assembly of the Dendrobium chrysotoxum genome enhances the understanding of orchid evolution.</title>
        <authorList>
            <person name="Zhang Y."/>
            <person name="Zhang G.Q."/>
            <person name="Zhang D."/>
            <person name="Liu X.D."/>
            <person name="Xu X.Y."/>
            <person name="Sun W.H."/>
            <person name="Yu X."/>
            <person name="Zhu X."/>
            <person name="Wang Z.W."/>
            <person name="Zhao X."/>
            <person name="Zhong W.Y."/>
            <person name="Chen H."/>
            <person name="Yin W.L."/>
            <person name="Huang T."/>
            <person name="Niu S.C."/>
            <person name="Liu Z.J."/>
        </authorList>
    </citation>
    <scope>NUCLEOTIDE SEQUENCE [LARGE SCALE GENOMIC DNA]</scope>
    <source>
        <strain evidence="3">Lindl</strain>
    </source>
</reference>
<dbReference type="SUPFAM" id="SSF57850">
    <property type="entry name" value="RING/U-box"/>
    <property type="match status" value="1"/>
</dbReference>
<comment type="caution">
    <text evidence="3">The sequence shown here is derived from an EMBL/GenBank/DDBJ whole genome shotgun (WGS) entry which is preliminary data.</text>
</comment>
<organism evidence="3 4">
    <name type="scientific">Dendrobium chrysotoxum</name>
    <name type="common">Orchid</name>
    <dbReference type="NCBI Taxonomy" id="161865"/>
    <lineage>
        <taxon>Eukaryota</taxon>
        <taxon>Viridiplantae</taxon>
        <taxon>Streptophyta</taxon>
        <taxon>Embryophyta</taxon>
        <taxon>Tracheophyta</taxon>
        <taxon>Spermatophyta</taxon>
        <taxon>Magnoliopsida</taxon>
        <taxon>Liliopsida</taxon>
        <taxon>Asparagales</taxon>
        <taxon>Orchidaceae</taxon>
        <taxon>Epidendroideae</taxon>
        <taxon>Malaxideae</taxon>
        <taxon>Dendrobiinae</taxon>
        <taxon>Dendrobium</taxon>
    </lineage>
</organism>
<name>A0AAV7H9U0_DENCH</name>
<feature type="domain" description="RING-type" evidence="2">
    <location>
        <begin position="89"/>
        <end position="124"/>
    </location>
</feature>
<keyword evidence="1" id="KW-0812">Transmembrane</keyword>
<evidence type="ECO:0000313" key="4">
    <source>
        <dbReference type="Proteomes" id="UP000775213"/>
    </source>
</evidence>
<keyword evidence="1" id="KW-0472">Membrane</keyword>
<evidence type="ECO:0000259" key="2">
    <source>
        <dbReference type="Pfam" id="PF13639"/>
    </source>
</evidence>
<gene>
    <name evidence="3" type="ORF">IEQ34_007024</name>
</gene>
<proteinExistence type="predicted"/>
<dbReference type="Gene3D" id="3.30.40.10">
    <property type="entry name" value="Zinc/RING finger domain, C3HC4 (zinc finger)"/>
    <property type="match status" value="1"/>
</dbReference>
<feature type="transmembrane region" description="Helical" evidence="1">
    <location>
        <begin position="15"/>
        <end position="43"/>
    </location>
</feature>
<dbReference type="PANTHER" id="PTHR45676">
    <property type="entry name" value="RING-H2 FINGER PROTEIN ATL51-RELATED"/>
    <property type="match status" value="1"/>
</dbReference>
<protein>
    <recommendedName>
        <fullName evidence="2">RING-type domain-containing protein</fullName>
    </recommendedName>
</protein>
<keyword evidence="4" id="KW-1185">Reference proteome</keyword>
<dbReference type="EMBL" id="JAGFBR010000007">
    <property type="protein sequence ID" value="KAH0464238.1"/>
    <property type="molecule type" value="Genomic_DNA"/>
</dbReference>
<sequence>MSSSSSPSSNDNFNYYYLLFGFTIVFIVLLIISAIVMSCCTWFQRQFLSVHHLLNRRHNDFEMQCWIRTFKYHKEEAGVEGEEEEVAPECVIYLSPFDEGEDVRQLSSCQHLFHVACIDLWLNTYSN</sequence>
<dbReference type="Proteomes" id="UP000775213">
    <property type="component" value="Unassembled WGS sequence"/>
</dbReference>
<dbReference type="AlphaFoldDB" id="A0AAV7H9U0"/>
<keyword evidence="1" id="KW-1133">Transmembrane helix</keyword>
<accession>A0AAV7H9U0</accession>
<dbReference type="InterPro" id="IPR013083">
    <property type="entry name" value="Znf_RING/FYVE/PHD"/>
</dbReference>
<evidence type="ECO:0000256" key="1">
    <source>
        <dbReference type="SAM" id="Phobius"/>
    </source>
</evidence>